<evidence type="ECO:0000313" key="4">
    <source>
        <dbReference type="EMBL" id="AEH63302.1"/>
    </source>
</evidence>
<dbReference type="Proteomes" id="UP000001494">
    <property type="component" value="Chromosome"/>
</dbReference>
<dbReference type="HOGENOM" id="CLU_047530_2_0_5"/>
<gene>
    <name evidence="4" type="ordered locus">Zmob_1483</name>
</gene>
<dbReference type="GO" id="GO:0003677">
    <property type="term" value="F:DNA binding"/>
    <property type="evidence" value="ECO:0007669"/>
    <property type="project" value="InterPro"/>
</dbReference>
<dbReference type="eggNOG" id="COG1426">
    <property type="taxonomic scope" value="Bacteria"/>
</dbReference>
<dbReference type="CDD" id="cd00093">
    <property type="entry name" value="HTH_XRE"/>
    <property type="match status" value="1"/>
</dbReference>
<organism evidence="4 5">
    <name type="scientific">Zymomonas mobilis subsp. mobilis (strain ATCC 10988 / DSM 424 / LMG 404 / NCIMB 8938 / NRRL B-806 / ZM1)</name>
    <dbReference type="NCBI Taxonomy" id="555217"/>
    <lineage>
        <taxon>Bacteria</taxon>
        <taxon>Pseudomonadati</taxon>
        <taxon>Pseudomonadota</taxon>
        <taxon>Alphaproteobacteria</taxon>
        <taxon>Sphingomonadales</taxon>
        <taxon>Zymomonadaceae</taxon>
        <taxon>Zymomonas</taxon>
    </lineage>
</organism>
<keyword evidence="2" id="KW-0812">Transmembrane</keyword>
<dbReference type="PANTHER" id="PTHR34475">
    <property type="match status" value="1"/>
</dbReference>
<dbReference type="InterPro" id="IPR050400">
    <property type="entry name" value="Bact_Cytoskel_RodZ"/>
</dbReference>
<proteinExistence type="predicted"/>
<feature type="compositionally biased region" description="Low complexity" evidence="1">
    <location>
        <begin position="279"/>
        <end position="294"/>
    </location>
</feature>
<dbReference type="Gene3D" id="1.10.260.40">
    <property type="entry name" value="lambda repressor-like DNA-binding domains"/>
    <property type="match status" value="1"/>
</dbReference>
<protein>
    <submittedName>
        <fullName evidence="4">Transcriptional regulator, XRE family</fullName>
    </submittedName>
</protein>
<dbReference type="SMART" id="SM00530">
    <property type="entry name" value="HTH_XRE"/>
    <property type="match status" value="1"/>
</dbReference>
<dbReference type="Pfam" id="PF13413">
    <property type="entry name" value="HTH_25"/>
    <property type="match status" value="1"/>
</dbReference>
<name>A0A0H3G055_ZYMMA</name>
<evidence type="ECO:0000256" key="2">
    <source>
        <dbReference type="SAM" id="Phobius"/>
    </source>
</evidence>
<dbReference type="PROSITE" id="PS50943">
    <property type="entry name" value="HTH_CROC1"/>
    <property type="match status" value="1"/>
</dbReference>
<keyword evidence="2" id="KW-1133">Transmembrane helix</keyword>
<accession>A0A0H3G055</accession>
<feature type="transmembrane region" description="Helical" evidence="2">
    <location>
        <begin position="123"/>
        <end position="141"/>
    </location>
</feature>
<sequence length="301" mass="32599">MKGEDYNDKADNQQAIHPKAAAENIGDILKKARHAKKMTLEEVSRQTRIPIRHLKSIEANSTEGLPATTYSAGFVKSYAQLLDLDGAEMAARFRETMGEATRQQPMIEPYAPADPTRVPPLRLIIPCLIAAAVIIIGGIIWNRHHVDASLYSQNPSSSLGNIDTDSNSTSGNITEVKQSQAIAASTDLPSKVVVSAIKPVKIQIYDGKAESVFIEKTLEAGEHVSVPETLKNPMLETRHPELLTITVENKALPASTLPKRHVKDFSLLESNLLMKASTVSKPSAPVSKAPSAPALSNNDDL</sequence>
<evidence type="ECO:0000259" key="3">
    <source>
        <dbReference type="PROSITE" id="PS50943"/>
    </source>
</evidence>
<dbReference type="EMBL" id="CP002850">
    <property type="protein sequence ID" value="AEH63302.1"/>
    <property type="molecule type" value="Genomic_DNA"/>
</dbReference>
<dbReference type="OrthoDB" id="9790252at2"/>
<dbReference type="RefSeq" id="WP_014501088.1">
    <property type="nucleotide sequence ID" value="NC_017262.1"/>
</dbReference>
<keyword evidence="2" id="KW-0472">Membrane</keyword>
<feature type="domain" description="HTH cro/C1-type" evidence="3">
    <location>
        <begin position="29"/>
        <end position="89"/>
    </location>
</feature>
<dbReference type="AlphaFoldDB" id="A0A0H3G055"/>
<dbReference type="InterPro" id="IPR010982">
    <property type="entry name" value="Lambda_DNA-bd_dom_sf"/>
</dbReference>
<dbReference type="SUPFAM" id="SSF47413">
    <property type="entry name" value="lambda repressor-like DNA-binding domains"/>
    <property type="match status" value="1"/>
</dbReference>
<evidence type="ECO:0000256" key="1">
    <source>
        <dbReference type="SAM" id="MobiDB-lite"/>
    </source>
</evidence>
<evidence type="ECO:0000313" key="5">
    <source>
        <dbReference type="Proteomes" id="UP000001494"/>
    </source>
</evidence>
<dbReference type="InterPro" id="IPR001387">
    <property type="entry name" value="Cro/C1-type_HTH"/>
</dbReference>
<reference evidence="4 5" key="1">
    <citation type="journal article" date="2011" name="J. Bacteriol.">
        <title>Genome sequence of the ethanol-producing Zymomonas mobilis subsp. mobilis lectotype strain ATCC 10988.</title>
        <authorList>
            <person name="Pappas K.M."/>
            <person name="Kouvelis V.N."/>
            <person name="Saunders E."/>
            <person name="Brettin T.S."/>
            <person name="Bruce D."/>
            <person name="Detter C."/>
            <person name="Balakireva M."/>
            <person name="Han C.S."/>
            <person name="Savvakis G."/>
            <person name="Kyrpides N.C."/>
            <person name="Typas M.A."/>
        </authorList>
    </citation>
    <scope>NUCLEOTIDE SEQUENCE [LARGE SCALE GENOMIC DNA]</scope>
    <source>
        <strain evidence="5">ATCC 10988 / DSM 424 / CCUG 17860 / LMG 404 / NCIMB 8938 / NRRL B-806 / ZM1</strain>
    </source>
</reference>
<feature type="region of interest" description="Disordered" evidence="1">
    <location>
        <begin position="278"/>
        <end position="301"/>
    </location>
</feature>
<dbReference type="PANTHER" id="PTHR34475:SF1">
    <property type="entry name" value="CYTOSKELETON PROTEIN RODZ"/>
    <property type="match status" value="1"/>
</dbReference>
<dbReference type="KEGG" id="zmm:Zmob_1483"/>